<dbReference type="PANTHER" id="PTHR40055">
    <property type="entry name" value="TRANSCRIPTIONAL REGULATOR YGIV-RELATED"/>
    <property type="match status" value="1"/>
</dbReference>
<dbReference type="KEGG" id="sphi:TS85_16210"/>
<feature type="domain" description="HTH araC/xylS-type" evidence="4">
    <location>
        <begin position="14"/>
        <end position="113"/>
    </location>
</feature>
<dbReference type="InterPro" id="IPR018062">
    <property type="entry name" value="HTH_AraC-typ_CS"/>
</dbReference>
<dbReference type="InterPro" id="IPR029442">
    <property type="entry name" value="GyrI-like"/>
</dbReference>
<reference evidence="5 6" key="2">
    <citation type="submission" date="2015-02" db="EMBL/GenBank/DDBJ databases">
        <title>The complete genome of Sphingomonas hengshuiensis sp. WHSC-8 isolated from soil of Hengshui Lake.</title>
        <authorList>
            <person name="Wei S."/>
            <person name="Guo J."/>
            <person name="Su C."/>
            <person name="Wu R."/>
            <person name="Zhang Z."/>
            <person name="Liang K."/>
            <person name="Li H."/>
            <person name="Wang T."/>
            <person name="Liu H."/>
            <person name="Zhang C."/>
            <person name="Li Z."/>
            <person name="Wang Q."/>
            <person name="Meng J."/>
        </authorList>
    </citation>
    <scope>NUCLEOTIDE SEQUENCE [LARGE SCALE GENOMIC DNA]</scope>
    <source>
        <strain evidence="5 6">WHSC-8</strain>
    </source>
</reference>
<keyword evidence="1" id="KW-0805">Transcription regulation</keyword>
<evidence type="ECO:0000313" key="5">
    <source>
        <dbReference type="EMBL" id="AJP73008.1"/>
    </source>
</evidence>
<sequence length="295" mass="33379">MTPDARHHYRSRMERVLDHIDAHLDEALDVELLSGVAAFSRFHFHRQFTALCGLPVQRYVQLARMKRASWRLAFRPDARVTDIAFDAGYAAPESFTRAFRQAFGQPPSAFRDAPDWAPWQAAMAPLTHARSLTMQSNFALDDVTLIHFPETRIAVMEHRGDPALIGDTLRRFIDWRRRTGLAPSRSATFNLFHTDPEQGAAEDHRLGLGATVNAGFVSDQADVTVETIPAGRCAVLRVTGPDAALRPAADWLYREWLPVSGEELRDFPFFGQRIRFFPDVPEQEAVIDLFLPLKD</sequence>
<dbReference type="InterPro" id="IPR010499">
    <property type="entry name" value="AraC_E-bd"/>
</dbReference>
<dbReference type="InterPro" id="IPR020449">
    <property type="entry name" value="Tscrpt_reg_AraC-type_HTH"/>
</dbReference>
<proteinExistence type="predicted"/>
<dbReference type="InterPro" id="IPR011256">
    <property type="entry name" value="Reg_factor_effector_dom_sf"/>
</dbReference>
<dbReference type="Proteomes" id="UP000032300">
    <property type="component" value="Chromosome"/>
</dbReference>
<dbReference type="SMART" id="SM00871">
    <property type="entry name" value="AraC_E_bind"/>
    <property type="match status" value="1"/>
</dbReference>
<dbReference type="PRINTS" id="PR00032">
    <property type="entry name" value="HTHARAC"/>
</dbReference>
<keyword evidence="3" id="KW-0804">Transcription</keyword>
<name>A0A7U4JA29_9SPHN</name>
<evidence type="ECO:0000256" key="2">
    <source>
        <dbReference type="ARBA" id="ARBA00023125"/>
    </source>
</evidence>
<dbReference type="Gene3D" id="3.20.80.10">
    <property type="entry name" value="Regulatory factor, effector binding domain"/>
    <property type="match status" value="1"/>
</dbReference>
<dbReference type="GO" id="GO:0043565">
    <property type="term" value="F:sequence-specific DNA binding"/>
    <property type="evidence" value="ECO:0007669"/>
    <property type="project" value="InterPro"/>
</dbReference>
<dbReference type="PANTHER" id="PTHR40055:SF1">
    <property type="entry name" value="TRANSCRIPTIONAL REGULATOR YGIV-RELATED"/>
    <property type="match status" value="1"/>
</dbReference>
<dbReference type="PROSITE" id="PS01124">
    <property type="entry name" value="HTH_ARAC_FAMILY_2"/>
    <property type="match status" value="1"/>
</dbReference>
<dbReference type="InterPro" id="IPR018060">
    <property type="entry name" value="HTH_AraC"/>
</dbReference>
<evidence type="ECO:0000256" key="1">
    <source>
        <dbReference type="ARBA" id="ARBA00023015"/>
    </source>
</evidence>
<dbReference type="EMBL" id="CP010836">
    <property type="protein sequence ID" value="AJP73008.1"/>
    <property type="molecule type" value="Genomic_DNA"/>
</dbReference>
<dbReference type="OrthoDB" id="9816011at2"/>
<dbReference type="SUPFAM" id="SSF55136">
    <property type="entry name" value="Probable bacterial effector-binding domain"/>
    <property type="match status" value="1"/>
</dbReference>
<dbReference type="GO" id="GO:0003700">
    <property type="term" value="F:DNA-binding transcription factor activity"/>
    <property type="evidence" value="ECO:0007669"/>
    <property type="project" value="InterPro"/>
</dbReference>
<evidence type="ECO:0000259" key="4">
    <source>
        <dbReference type="PROSITE" id="PS01124"/>
    </source>
</evidence>
<dbReference type="InterPro" id="IPR009057">
    <property type="entry name" value="Homeodomain-like_sf"/>
</dbReference>
<keyword evidence="6" id="KW-1185">Reference proteome</keyword>
<dbReference type="PROSITE" id="PS00041">
    <property type="entry name" value="HTH_ARAC_FAMILY_1"/>
    <property type="match status" value="1"/>
</dbReference>
<dbReference type="Pfam" id="PF12833">
    <property type="entry name" value="HTH_18"/>
    <property type="match status" value="1"/>
</dbReference>
<evidence type="ECO:0000313" key="6">
    <source>
        <dbReference type="Proteomes" id="UP000032300"/>
    </source>
</evidence>
<dbReference type="Pfam" id="PF06445">
    <property type="entry name" value="GyrI-like"/>
    <property type="match status" value="1"/>
</dbReference>
<protein>
    <submittedName>
        <fullName evidence="5">AraC family transcriptional regulator</fullName>
    </submittedName>
</protein>
<keyword evidence="2" id="KW-0238">DNA-binding</keyword>
<organism evidence="5 6">
    <name type="scientific">Sphingomonas hengshuiensis</name>
    <dbReference type="NCBI Taxonomy" id="1609977"/>
    <lineage>
        <taxon>Bacteria</taxon>
        <taxon>Pseudomonadati</taxon>
        <taxon>Pseudomonadota</taxon>
        <taxon>Alphaproteobacteria</taxon>
        <taxon>Sphingomonadales</taxon>
        <taxon>Sphingomonadaceae</taxon>
        <taxon>Sphingomonas</taxon>
    </lineage>
</organism>
<dbReference type="Gene3D" id="1.10.10.60">
    <property type="entry name" value="Homeodomain-like"/>
    <property type="match status" value="2"/>
</dbReference>
<dbReference type="SUPFAM" id="SSF46689">
    <property type="entry name" value="Homeodomain-like"/>
    <property type="match status" value="2"/>
</dbReference>
<dbReference type="AlphaFoldDB" id="A0A7U4JA29"/>
<reference evidence="5 6" key="1">
    <citation type="journal article" date="2015" name="Int. J. Syst. Evol. Microbiol.">
        <title>Sphingomonas hengshuiensis sp. nov., isolated from lake wetland.</title>
        <authorList>
            <person name="Wei S."/>
            <person name="Wang T."/>
            <person name="Liu H."/>
            <person name="Zhang C."/>
            <person name="Guo J."/>
            <person name="Wang Q."/>
            <person name="Liang K."/>
            <person name="Zhang Z."/>
        </authorList>
    </citation>
    <scope>NUCLEOTIDE SEQUENCE [LARGE SCALE GENOMIC DNA]</scope>
    <source>
        <strain evidence="5 6">WHSC-8</strain>
    </source>
</reference>
<evidence type="ECO:0000256" key="3">
    <source>
        <dbReference type="ARBA" id="ARBA00023163"/>
    </source>
</evidence>
<gene>
    <name evidence="5" type="ORF">TS85_16210</name>
</gene>
<dbReference type="RefSeq" id="WP_044333656.1">
    <property type="nucleotide sequence ID" value="NZ_CP010836.1"/>
</dbReference>
<accession>A0A7U4JA29</accession>
<dbReference type="InterPro" id="IPR050908">
    <property type="entry name" value="SmbC-like"/>
</dbReference>
<dbReference type="SMART" id="SM00342">
    <property type="entry name" value="HTH_ARAC"/>
    <property type="match status" value="1"/>
</dbReference>